<dbReference type="PROSITE" id="PS51186">
    <property type="entry name" value="GNAT"/>
    <property type="match status" value="1"/>
</dbReference>
<accession>K6YHA6</accession>
<protein>
    <recommendedName>
        <fullName evidence="1">N-acetyltransferase domain-containing protein</fullName>
    </recommendedName>
</protein>
<proteinExistence type="predicted"/>
<dbReference type="EMBL" id="BAEO01000008">
    <property type="protein sequence ID" value="GAC17557.1"/>
    <property type="molecule type" value="Genomic_DNA"/>
</dbReference>
<keyword evidence="3" id="KW-1185">Reference proteome</keyword>
<dbReference type="InterPro" id="IPR000182">
    <property type="entry name" value="GNAT_dom"/>
</dbReference>
<dbReference type="eggNOG" id="COG0454">
    <property type="taxonomic scope" value="Bacteria"/>
</dbReference>
<dbReference type="PANTHER" id="PTHR43233">
    <property type="entry name" value="FAMILY N-ACETYLTRANSFERASE, PUTATIVE (AFU_ORTHOLOGUE AFUA_6G03350)-RELATED"/>
    <property type="match status" value="1"/>
</dbReference>
<dbReference type="STRING" id="493475.GARC_0576"/>
<dbReference type="InterPro" id="IPR053144">
    <property type="entry name" value="Acetyltransferase_Butenolide"/>
</dbReference>
<dbReference type="GO" id="GO:0016747">
    <property type="term" value="F:acyltransferase activity, transferring groups other than amino-acyl groups"/>
    <property type="evidence" value="ECO:0007669"/>
    <property type="project" value="InterPro"/>
</dbReference>
<dbReference type="RefSeq" id="WP_007616449.1">
    <property type="nucleotide sequence ID" value="NZ_BAEO01000008.1"/>
</dbReference>
<dbReference type="PANTHER" id="PTHR43233:SF1">
    <property type="entry name" value="FAMILY N-ACETYLTRANSFERASE, PUTATIVE (AFU_ORTHOLOGUE AFUA_6G03350)-RELATED"/>
    <property type="match status" value="1"/>
</dbReference>
<dbReference type="OrthoDB" id="9775804at2"/>
<name>K6YHA6_9ALTE</name>
<dbReference type="Pfam" id="PF00583">
    <property type="entry name" value="Acetyltransf_1"/>
    <property type="match status" value="1"/>
</dbReference>
<comment type="caution">
    <text evidence="2">The sequence shown here is derived from an EMBL/GenBank/DDBJ whole genome shotgun (WGS) entry which is preliminary data.</text>
</comment>
<evidence type="ECO:0000259" key="1">
    <source>
        <dbReference type="PROSITE" id="PS51186"/>
    </source>
</evidence>
<dbReference type="Proteomes" id="UP000006327">
    <property type="component" value="Unassembled WGS sequence"/>
</dbReference>
<organism evidence="2 3">
    <name type="scientific">Paraglaciecola arctica BSs20135</name>
    <dbReference type="NCBI Taxonomy" id="493475"/>
    <lineage>
        <taxon>Bacteria</taxon>
        <taxon>Pseudomonadati</taxon>
        <taxon>Pseudomonadota</taxon>
        <taxon>Gammaproteobacteria</taxon>
        <taxon>Alteromonadales</taxon>
        <taxon>Alteromonadaceae</taxon>
        <taxon>Paraglaciecola</taxon>
    </lineage>
</organism>
<gene>
    <name evidence="2" type="ORF">GARC_0576</name>
</gene>
<dbReference type="Gene3D" id="3.40.630.30">
    <property type="match status" value="1"/>
</dbReference>
<evidence type="ECO:0000313" key="2">
    <source>
        <dbReference type="EMBL" id="GAC17557.1"/>
    </source>
</evidence>
<evidence type="ECO:0000313" key="3">
    <source>
        <dbReference type="Proteomes" id="UP000006327"/>
    </source>
</evidence>
<dbReference type="AlphaFoldDB" id="K6YHA6"/>
<reference evidence="2 3" key="1">
    <citation type="journal article" date="2017" name="Antonie Van Leeuwenhoek">
        <title>Rhizobium rhizosphaerae sp. nov., a novel species isolated from rice rhizosphere.</title>
        <authorList>
            <person name="Zhao J.J."/>
            <person name="Zhang J."/>
            <person name="Zhang R.J."/>
            <person name="Zhang C.W."/>
            <person name="Yin H.Q."/>
            <person name="Zhang X.X."/>
        </authorList>
    </citation>
    <scope>NUCLEOTIDE SEQUENCE [LARGE SCALE GENOMIC DNA]</scope>
    <source>
        <strain evidence="2 3">BSs20135</strain>
    </source>
</reference>
<dbReference type="SUPFAM" id="SSF55729">
    <property type="entry name" value="Acyl-CoA N-acyltransferases (Nat)"/>
    <property type="match status" value="1"/>
</dbReference>
<sequence>MKIERTPPSADELANMYQIAGWIDDPNPDKMLKSVNSGSEWFVARDLDEIIVGIGRLITDYVRYGFIIDVIVKEEHRKKGVATSIMQAVIAECRRLDLDSVNLWPSEGKMPFYEGLGFYSLPATQPHMKLRPEN</sequence>
<feature type="domain" description="N-acetyltransferase" evidence="1">
    <location>
        <begin position="1"/>
        <end position="133"/>
    </location>
</feature>
<dbReference type="CDD" id="cd04301">
    <property type="entry name" value="NAT_SF"/>
    <property type="match status" value="1"/>
</dbReference>
<dbReference type="InterPro" id="IPR016181">
    <property type="entry name" value="Acyl_CoA_acyltransferase"/>
</dbReference>